<evidence type="ECO:0000313" key="2">
    <source>
        <dbReference type="EMBL" id="KRX45745.1"/>
    </source>
</evidence>
<dbReference type="EMBL" id="JYDJ01000070">
    <property type="protein sequence ID" value="KRX45745.1"/>
    <property type="molecule type" value="Genomic_DNA"/>
</dbReference>
<keyword evidence="3" id="KW-1185">Reference proteome</keyword>
<keyword evidence="1" id="KW-1133">Transmembrane helix</keyword>
<protein>
    <submittedName>
        <fullName evidence="2">Uncharacterized protein</fullName>
    </submittedName>
</protein>
<sequence length="112" mass="13063">MNNLNTKHKLKLKFRQARAVNFRHIFLLVVKCFYLIGPFYRCLIGCCHQLTHYKDTNGEQLVISLRDDLECTIHAPGFADCQQSIVINHHKNEGVLGYTLVQQKVFLRLCFL</sequence>
<keyword evidence="1" id="KW-0812">Transmembrane</keyword>
<accession>A0A0V0U381</accession>
<keyword evidence="1" id="KW-0472">Membrane</keyword>
<proteinExistence type="predicted"/>
<evidence type="ECO:0000256" key="1">
    <source>
        <dbReference type="SAM" id="Phobius"/>
    </source>
</evidence>
<evidence type="ECO:0000313" key="3">
    <source>
        <dbReference type="Proteomes" id="UP000055048"/>
    </source>
</evidence>
<organism evidence="2 3">
    <name type="scientific">Trichinella murrelli</name>
    <dbReference type="NCBI Taxonomy" id="144512"/>
    <lineage>
        <taxon>Eukaryota</taxon>
        <taxon>Metazoa</taxon>
        <taxon>Ecdysozoa</taxon>
        <taxon>Nematoda</taxon>
        <taxon>Enoplea</taxon>
        <taxon>Dorylaimia</taxon>
        <taxon>Trichinellida</taxon>
        <taxon>Trichinellidae</taxon>
        <taxon>Trichinella</taxon>
    </lineage>
</organism>
<comment type="caution">
    <text evidence="2">The sequence shown here is derived from an EMBL/GenBank/DDBJ whole genome shotgun (WGS) entry which is preliminary data.</text>
</comment>
<feature type="transmembrane region" description="Helical" evidence="1">
    <location>
        <begin position="21"/>
        <end position="40"/>
    </location>
</feature>
<reference evidence="2 3" key="1">
    <citation type="submission" date="2015-01" db="EMBL/GenBank/DDBJ databases">
        <title>Evolution of Trichinella species and genotypes.</title>
        <authorList>
            <person name="Korhonen P.K."/>
            <person name="Edoardo P."/>
            <person name="Giuseppe L.R."/>
            <person name="Gasser R.B."/>
        </authorList>
    </citation>
    <scope>NUCLEOTIDE SEQUENCE [LARGE SCALE GENOMIC DNA]</scope>
    <source>
        <strain evidence="2">ISS417</strain>
    </source>
</reference>
<dbReference type="AlphaFoldDB" id="A0A0V0U381"/>
<dbReference type="OrthoDB" id="10550528at2759"/>
<name>A0A0V0U381_9BILA</name>
<dbReference type="Proteomes" id="UP000055048">
    <property type="component" value="Unassembled WGS sequence"/>
</dbReference>
<gene>
    <name evidence="2" type="ORF">T05_14364</name>
</gene>